<organism evidence="4 5">
    <name type="scientific">Eolophus roseicapilla</name>
    <name type="common">Galah cockatoo</name>
    <name type="synonym">Cacatua roseicapilla</name>
    <dbReference type="NCBI Taxonomy" id="176039"/>
    <lineage>
        <taxon>Eukaryota</taxon>
        <taxon>Metazoa</taxon>
        <taxon>Chordata</taxon>
        <taxon>Craniata</taxon>
        <taxon>Vertebrata</taxon>
        <taxon>Euteleostomi</taxon>
        <taxon>Archelosauria</taxon>
        <taxon>Archosauria</taxon>
        <taxon>Dinosauria</taxon>
        <taxon>Saurischia</taxon>
        <taxon>Theropoda</taxon>
        <taxon>Coelurosauria</taxon>
        <taxon>Aves</taxon>
        <taxon>Neognathae</taxon>
        <taxon>Neoaves</taxon>
        <taxon>Telluraves</taxon>
        <taxon>Australaves</taxon>
        <taxon>Psittaciformes</taxon>
        <taxon>Cacatuidae</taxon>
        <taxon>Eolophus</taxon>
    </lineage>
</organism>
<dbReference type="PANTHER" id="PTHR33689">
    <property type="entry name" value="FAS-BINDING FACTOR 1"/>
    <property type="match status" value="1"/>
</dbReference>
<feature type="coiled-coil region" evidence="1">
    <location>
        <begin position="802"/>
        <end position="829"/>
    </location>
</feature>
<feature type="region of interest" description="Disordered" evidence="2">
    <location>
        <begin position="105"/>
        <end position="197"/>
    </location>
</feature>
<sequence>FPNLDDPLAGLLSDEEQDAPKKPASTGTKSSSEKNTEQSQQKEPPQTPLHTMAPVQRRELTFEDDDDDLMDALGFGSGPKGDEKDELWPARSMMDELLGQGSMDKILKQPGKGEHREFKLDKKFQNQPEKEDGWDKEGFDFGAYRPTMASMPSGQLGRRQSVSRFSAETSSEAKPEPCHKPPPASQNPVWGSRNRGDWLGLKDEAFMDSELSFPVKASPTVSHPNPATARQRRSTSQLLAAEKAAPQPDPPEEEEDWLMALLARKKAQAQVKTQERNAKPSEAPGNGLDPRSPVRQPVPWLSTTKQDSSHPSESVQGDSTRDASALVPTATIPQEQKMPGPAVLTEVGAGAVPLRDSAAPGLLHERRMGAPTAQLYKDASGCHAELLRAQARVAELESQVQMLEMERTQYKLMLESLQQWYQADLDHLESTYRSRMKMLEDTYGQQEERLWRKKELLVAQLVSQSQDAAKAQAELVAQHEERVAALEQQRMQDLERVRELQRTSVQEMRKDYEEQLQRLKRLKDLEIDAVTSATSHTRSLNGIIEQMEKFSCELHDLSHKVEATHQTTSQELAQQRDKQLKVLEDRLSQQQRDMEAERSRLQEVIARMESRLSEQSRLLEQERSRLVAEQSKVELLQHSLEEQWRGKTQKLSMERAEVEREKVRWGRHLQVLSTCPMSLTRAALWCVVEETFGYWARQKLEHNVDQTLQTASQRESTIVSLAKEQAELKIRSHELKAKEDHLLRDRELLEEAWQELRHEKEKVNRAALRIQHREEEIKSMTELSSQKYEEGERALREARRVESEHQSRLQVMQQHLEQLKQQEQRLHQANTPTPSLLGLGLPCQGPGPFPTASLLGTGQEQLSMARQRRQLEQLHEVLPRNPMTLQTTGKDLGAPITGLSATLRFLPPIREALSMASPTEFYIKLLLLNYRAQQDHRFLEDEQFFLDSLKKAPYNT</sequence>
<feature type="region of interest" description="Disordered" evidence="2">
    <location>
        <begin position="215"/>
        <end position="323"/>
    </location>
</feature>
<evidence type="ECO:0000256" key="2">
    <source>
        <dbReference type="SAM" id="MobiDB-lite"/>
    </source>
</evidence>
<feature type="compositionally biased region" description="Basic and acidic residues" evidence="2">
    <location>
        <begin position="105"/>
        <end position="139"/>
    </location>
</feature>
<evidence type="ECO:0000256" key="1">
    <source>
        <dbReference type="SAM" id="Coils"/>
    </source>
</evidence>
<dbReference type="EMBL" id="WBNI01000836">
    <property type="protein sequence ID" value="NXD69774.1"/>
    <property type="molecule type" value="Genomic_DNA"/>
</dbReference>
<dbReference type="InterPro" id="IPR049390">
    <property type="entry name" value="FBF1_C"/>
</dbReference>
<dbReference type="GO" id="GO:0036064">
    <property type="term" value="C:ciliary basal body"/>
    <property type="evidence" value="ECO:0007669"/>
    <property type="project" value="TreeGrafter"/>
</dbReference>
<name>A0A851XSC5_EOLRO</name>
<dbReference type="Proteomes" id="UP000637704">
    <property type="component" value="Unassembled WGS sequence"/>
</dbReference>
<dbReference type="GO" id="GO:0005814">
    <property type="term" value="C:centriole"/>
    <property type="evidence" value="ECO:0007669"/>
    <property type="project" value="TreeGrafter"/>
</dbReference>
<feature type="non-terminal residue" evidence="4">
    <location>
        <position position="1"/>
    </location>
</feature>
<evidence type="ECO:0000259" key="3">
    <source>
        <dbReference type="Pfam" id="PF21007"/>
    </source>
</evidence>
<dbReference type="AlphaFoldDB" id="A0A851XSC5"/>
<dbReference type="InterPro" id="IPR033561">
    <property type="entry name" value="FBF1"/>
</dbReference>
<keyword evidence="5" id="KW-1185">Reference proteome</keyword>
<feature type="coiled-coil region" evidence="1">
    <location>
        <begin position="573"/>
        <end position="625"/>
    </location>
</feature>
<dbReference type="GO" id="GO:0097539">
    <property type="term" value="C:ciliary transition fiber"/>
    <property type="evidence" value="ECO:0007669"/>
    <property type="project" value="InterPro"/>
</dbReference>
<feature type="compositionally biased region" description="Polar residues" evidence="2">
    <location>
        <begin position="150"/>
        <end position="170"/>
    </location>
</feature>
<feature type="coiled-coil region" evidence="1">
    <location>
        <begin position="469"/>
        <end position="529"/>
    </location>
</feature>
<evidence type="ECO:0000313" key="4">
    <source>
        <dbReference type="EMBL" id="NXD69774.1"/>
    </source>
</evidence>
<feature type="coiled-coil region" evidence="1">
    <location>
        <begin position="386"/>
        <end position="413"/>
    </location>
</feature>
<feature type="non-terminal residue" evidence="4">
    <location>
        <position position="956"/>
    </location>
</feature>
<dbReference type="PANTHER" id="PTHR33689:SF1">
    <property type="entry name" value="FAS-BINDING FACTOR 1"/>
    <property type="match status" value="1"/>
</dbReference>
<gene>
    <name evidence="4" type="primary">Fbf1</name>
    <name evidence="4" type="ORF">EOLROS_R13359</name>
</gene>
<accession>A0A851XSC5</accession>
<dbReference type="Pfam" id="PF21007">
    <property type="entry name" value="FBF1"/>
    <property type="match status" value="1"/>
</dbReference>
<feature type="region of interest" description="Disordered" evidence="2">
    <location>
        <begin position="1"/>
        <end position="86"/>
    </location>
</feature>
<feature type="compositionally biased region" description="Polar residues" evidence="2">
    <location>
        <begin position="301"/>
        <end position="318"/>
    </location>
</feature>
<protein>
    <submittedName>
        <fullName evidence="4">FBF1 factor</fullName>
    </submittedName>
</protein>
<evidence type="ECO:0000313" key="5">
    <source>
        <dbReference type="Proteomes" id="UP000637704"/>
    </source>
</evidence>
<keyword evidence="1" id="KW-0175">Coiled coil</keyword>
<feature type="domain" description="Fas-binding factor 1 C-terminal" evidence="3">
    <location>
        <begin position="403"/>
        <end position="830"/>
    </location>
</feature>
<reference evidence="4" key="1">
    <citation type="submission" date="2019-09" db="EMBL/GenBank/DDBJ databases">
        <title>Bird 10,000 Genomes (B10K) Project - Family phase.</title>
        <authorList>
            <person name="Zhang G."/>
        </authorList>
    </citation>
    <scope>NUCLEOTIDE SEQUENCE</scope>
    <source>
        <strain evidence="4">B10K-DU-025-06</strain>
        <tissue evidence="4">Mixed tissue sample</tissue>
    </source>
</reference>
<dbReference type="GO" id="GO:0090162">
    <property type="term" value="P:establishment of epithelial cell polarity"/>
    <property type="evidence" value="ECO:0007669"/>
    <property type="project" value="InterPro"/>
</dbReference>
<proteinExistence type="predicted"/>
<comment type="caution">
    <text evidence="4">The sequence shown here is derived from an EMBL/GenBank/DDBJ whole genome shotgun (WGS) entry which is preliminary data.</text>
</comment>
<dbReference type="GO" id="GO:0060271">
    <property type="term" value="P:cilium assembly"/>
    <property type="evidence" value="ECO:0007669"/>
    <property type="project" value="InterPro"/>
</dbReference>